<dbReference type="PROSITE" id="PS50846">
    <property type="entry name" value="HMA_2"/>
    <property type="match status" value="1"/>
</dbReference>
<evidence type="ECO:0000313" key="2">
    <source>
        <dbReference type="EMBL" id="TQL77707.1"/>
    </source>
</evidence>
<dbReference type="AlphaFoldDB" id="A0A543AYQ7"/>
<comment type="caution">
    <text evidence="2">The sequence shown here is derived from an EMBL/GenBank/DDBJ whole genome shotgun (WGS) entry which is preliminary data.</text>
</comment>
<reference evidence="2 3" key="1">
    <citation type="submission" date="2019-06" db="EMBL/GenBank/DDBJ databases">
        <title>Sequencing the genomes of 1000 actinobacteria strains.</title>
        <authorList>
            <person name="Klenk H.-P."/>
        </authorList>
    </citation>
    <scope>NUCLEOTIDE SEQUENCE [LARGE SCALE GENOMIC DNA]</scope>
    <source>
        <strain evidence="2 3">DSM 45928</strain>
    </source>
</reference>
<dbReference type="CDD" id="cd00371">
    <property type="entry name" value="HMA"/>
    <property type="match status" value="1"/>
</dbReference>
<dbReference type="InterPro" id="IPR006121">
    <property type="entry name" value="HMA_dom"/>
</dbReference>
<dbReference type="InParanoid" id="A0A543AYQ7"/>
<dbReference type="RefSeq" id="WP_142041005.1">
    <property type="nucleotide sequence ID" value="NZ_JBHTGS010000001.1"/>
</dbReference>
<evidence type="ECO:0000313" key="3">
    <source>
        <dbReference type="Proteomes" id="UP000317043"/>
    </source>
</evidence>
<dbReference type="InterPro" id="IPR000428">
    <property type="entry name" value="Cu-bd"/>
</dbReference>
<protein>
    <submittedName>
        <fullName evidence="2">Copper chaperone CopZ</fullName>
    </submittedName>
</protein>
<dbReference type="OrthoDB" id="9813965at2"/>
<dbReference type="SUPFAM" id="SSF55008">
    <property type="entry name" value="HMA, heavy metal-associated domain"/>
    <property type="match status" value="1"/>
</dbReference>
<sequence length="91" mass="9223">MCDTCATDATTATVDLTNEPVIAAYEVSGMTCGHCEGSIREEVGQIEGVTEVTAVAATGRLTIASTGPIDEDAIRAAVDEAGYTLTGPAKS</sequence>
<dbReference type="Gene3D" id="3.30.70.100">
    <property type="match status" value="1"/>
</dbReference>
<keyword evidence="3" id="KW-1185">Reference proteome</keyword>
<evidence type="ECO:0000259" key="1">
    <source>
        <dbReference type="PROSITE" id="PS50846"/>
    </source>
</evidence>
<name>A0A543AYQ7_9ACTN</name>
<dbReference type="EMBL" id="VFOW01000001">
    <property type="protein sequence ID" value="TQL77707.1"/>
    <property type="molecule type" value="Genomic_DNA"/>
</dbReference>
<accession>A0A543AYQ7</accession>
<dbReference type="PRINTS" id="PR00944">
    <property type="entry name" value="CUEXPORT"/>
</dbReference>
<gene>
    <name evidence="2" type="ORF">FB566_3270</name>
</gene>
<feature type="domain" description="HMA" evidence="1">
    <location>
        <begin position="21"/>
        <end position="86"/>
    </location>
</feature>
<dbReference type="Proteomes" id="UP000317043">
    <property type="component" value="Unassembled WGS sequence"/>
</dbReference>
<dbReference type="GO" id="GO:0005507">
    <property type="term" value="F:copper ion binding"/>
    <property type="evidence" value="ECO:0007669"/>
    <property type="project" value="InterPro"/>
</dbReference>
<proteinExistence type="predicted"/>
<dbReference type="InterPro" id="IPR036163">
    <property type="entry name" value="HMA_dom_sf"/>
</dbReference>
<dbReference type="GO" id="GO:0006825">
    <property type="term" value="P:copper ion transport"/>
    <property type="evidence" value="ECO:0007669"/>
    <property type="project" value="InterPro"/>
</dbReference>
<organism evidence="2 3">
    <name type="scientific">Stackebrandtia endophytica</name>
    <dbReference type="NCBI Taxonomy" id="1496996"/>
    <lineage>
        <taxon>Bacteria</taxon>
        <taxon>Bacillati</taxon>
        <taxon>Actinomycetota</taxon>
        <taxon>Actinomycetes</taxon>
        <taxon>Glycomycetales</taxon>
        <taxon>Glycomycetaceae</taxon>
        <taxon>Stackebrandtia</taxon>
    </lineage>
</organism>
<dbReference type="Pfam" id="PF00403">
    <property type="entry name" value="HMA"/>
    <property type="match status" value="1"/>
</dbReference>